<dbReference type="Proteomes" id="UP000059672">
    <property type="component" value="Chromosome"/>
</dbReference>
<reference evidence="2 3" key="2">
    <citation type="journal article" date="2016" name="Int. J. Syst. Evol. Microbiol.">
        <title>Lutibacter profundi sp. nov., isolated from a deep-sea hydrothermal system on the Arctic Mid-Ocean Ridge and emended description of the genus Lutibacter.</title>
        <authorList>
            <person name="Le Moine Bauer S."/>
            <person name="Roalkvam I."/>
            <person name="Steen I.H."/>
            <person name="Dahle H."/>
        </authorList>
    </citation>
    <scope>NUCLEOTIDE SEQUENCE [LARGE SCALE GENOMIC DNA]</scope>
    <source>
        <strain evidence="2 3">LP1</strain>
    </source>
</reference>
<sequence>MKNIVKKIIVLMLLISNLGVVQAEVKIKKLNQTGTYIKIWVDGLACPFCAYGLEKQIKRIEGVKNLHIDLNRGFITFTAISEKKPTEERLKKLVKEAGFVARKIEYSKTDFVLNEN</sequence>
<dbReference type="InterPro" id="IPR006121">
    <property type="entry name" value="HMA_dom"/>
</dbReference>
<accession>A0A120IEI6</accession>
<dbReference type="GO" id="GO:0046872">
    <property type="term" value="F:metal ion binding"/>
    <property type="evidence" value="ECO:0007669"/>
    <property type="project" value="InterPro"/>
</dbReference>
<evidence type="ECO:0000313" key="2">
    <source>
        <dbReference type="EMBL" id="AMC11784.1"/>
    </source>
</evidence>
<dbReference type="AlphaFoldDB" id="A0A120IEI6"/>
<protein>
    <recommendedName>
        <fullName evidence="1">HMA domain-containing protein</fullName>
    </recommendedName>
</protein>
<dbReference type="Gene3D" id="3.30.70.100">
    <property type="match status" value="1"/>
</dbReference>
<evidence type="ECO:0000259" key="1">
    <source>
        <dbReference type="PROSITE" id="PS50846"/>
    </source>
</evidence>
<feature type="domain" description="HMA" evidence="1">
    <location>
        <begin position="35"/>
        <end position="102"/>
    </location>
</feature>
<dbReference type="CDD" id="cd00371">
    <property type="entry name" value="HMA"/>
    <property type="match status" value="1"/>
</dbReference>
<dbReference type="PROSITE" id="PS50846">
    <property type="entry name" value="HMA_2"/>
    <property type="match status" value="1"/>
</dbReference>
<reference evidence="3" key="1">
    <citation type="submission" date="2015-12" db="EMBL/GenBank/DDBJ databases">
        <title>Complete genome sequence of Lutibacter profundus strain LP1.</title>
        <authorList>
            <person name="Wissuwa J."/>
            <person name="Le Moine Bauer S."/>
            <person name="Stokke R."/>
            <person name="Dahle H."/>
            <person name="Steen I.H."/>
        </authorList>
    </citation>
    <scope>NUCLEOTIDE SEQUENCE [LARGE SCALE GENOMIC DNA]</scope>
    <source>
        <strain evidence="3">LP1</strain>
    </source>
</reference>
<dbReference type="EMBL" id="CP013355">
    <property type="protein sequence ID" value="AMC11784.1"/>
    <property type="molecule type" value="Genomic_DNA"/>
</dbReference>
<dbReference type="InterPro" id="IPR036163">
    <property type="entry name" value="HMA_dom_sf"/>
</dbReference>
<dbReference type="PATRIC" id="fig|1622118.3.peg.2283"/>
<dbReference type="STRING" id="1622118.Lupro_11110"/>
<dbReference type="SUPFAM" id="SSF55008">
    <property type="entry name" value="HMA, heavy metal-associated domain"/>
    <property type="match status" value="1"/>
</dbReference>
<evidence type="ECO:0000313" key="3">
    <source>
        <dbReference type="Proteomes" id="UP000059672"/>
    </source>
</evidence>
<name>A0A120IEI6_9FLAO</name>
<organism evidence="2 3">
    <name type="scientific">Lutibacter profundi</name>
    <dbReference type="NCBI Taxonomy" id="1622118"/>
    <lineage>
        <taxon>Bacteria</taxon>
        <taxon>Pseudomonadati</taxon>
        <taxon>Bacteroidota</taxon>
        <taxon>Flavobacteriia</taxon>
        <taxon>Flavobacteriales</taxon>
        <taxon>Flavobacteriaceae</taxon>
        <taxon>Lutibacter</taxon>
    </lineage>
</organism>
<dbReference type="OrthoDB" id="5513217at2"/>
<proteinExistence type="predicted"/>
<gene>
    <name evidence="2" type="ORF">Lupro_11110</name>
</gene>
<dbReference type="Pfam" id="PF00403">
    <property type="entry name" value="HMA"/>
    <property type="match status" value="1"/>
</dbReference>
<dbReference type="KEGG" id="lut:Lupro_11110"/>
<dbReference type="RefSeq" id="WP_068210224.1">
    <property type="nucleotide sequence ID" value="NZ_CP013355.1"/>
</dbReference>
<keyword evidence="3" id="KW-1185">Reference proteome</keyword>